<evidence type="ECO:0000313" key="3">
    <source>
        <dbReference type="WBParaSite" id="HPBE_0000574201-mRNA-1"/>
    </source>
</evidence>
<name>A0A3P8B1G0_HELPZ</name>
<evidence type="ECO:0000313" key="2">
    <source>
        <dbReference type="Proteomes" id="UP000050761"/>
    </source>
</evidence>
<dbReference type="OrthoDB" id="5776275at2759"/>
<organism evidence="1">
    <name type="scientific">Heligmosomoides polygyrus</name>
    <name type="common">Parasitic roundworm</name>
    <dbReference type="NCBI Taxonomy" id="6339"/>
    <lineage>
        <taxon>Eukaryota</taxon>
        <taxon>Metazoa</taxon>
        <taxon>Ecdysozoa</taxon>
        <taxon>Nematoda</taxon>
        <taxon>Chromadorea</taxon>
        <taxon>Rhabditida</taxon>
        <taxon>Rhabditina</taxon>
        <taxon>Rhabditomorpha</taxon>
        <taxon>Strongyloidea</taxon>
        <taxon>Heligmosomidae</taxon>
        <taxon>Heligmosomoides</taxon>
    </lineage>
</organism>
<dbReference type="Proteomes" id="UP000050761">
    <property type="component" value="Unassembled WGS sequence"/>
</dbReference>
<feature type="non-terminal residue" evidence="1">
    <location>
        <position position="149"/>
    </location>
</feature>
<dbReference type="EMBL" id="UZAH01025531">
    <property type="protein sequence ID" value="VDO65682.1"/>
    <property type="molecule type" value="Genomic_DNA"/>
</dbReference>
<evidence type="ECO:0000313" key="1">
    <source>
        <dbReference type="EMBL" id="VDO65682.1"/>
    </source>
</evidence>
<accession>A0A3P8B1G0</accession>
<sequence length="149" mass="16365">MEPLCFSGLNHRPAVSWCSYTYRTRTGFRLITRVNYRIGDGSACADQLIRIGSHKLATLFPSIQCCLALMFAAERYADAKLRADTEAIIGSTFHLQMNLLRSYITMLERVVSDSGPCSVHHRHGSLASVCDEVVDELLEVSPDGGVGGV</sequence>
<keyword evidence="2" id="KW-1185">Reference proteome</keyword>
<proteinExistence type="predicted"/>
<protein>
    <submittedName>
        <fullName evidence="3">NR LBD domain-containing protein</fullName>
    </submittedName>
</protein>
<gene>
    <name evidence="1" type="ORF">HPBE_LOCUS5743</name>
</gene>
<dbReference type="AlphaFoldDB" id="A0A3P8B1G0"/>
<reference evidence="1 2" key="1">
    <citation type="submission" date="2018-11" db="EMBL/GenBank/DDBJ databases">
        <authorList>
            <consortium name="Pathogen Informatics"/>
        </authorList>
    </citation>
    <scope>NUCLEOTIDE SEQUENCE [LARGE SCALE GENOMIC DNA]</scope>
</reference>
<dbReference type="WBParaSite" id="HPBE_0000574201-mRNA-1">
    <property type="protein sequence ID" value="HPBE_0000574201-mRNA-1"/>
    <property type="gene ID" value="HPBE_0000574201"/>
</dbReference>
<reference evidence="3" key="2">
    <citation type="submission" date="2019-09" db="UniProtKB">
        <authorList>
            <consortium name="WormBaseParasite"/>
        </authorList>
    </citation>
    <scope>IDENTIFICATION</scope>
</reference>